<sequence>MAVKRQERQSRDCKIPLQWILLLPFAMQLIGTIALLTTLGNYYWTFLICGVMLLLSMAFGVFANRWIRQEIEHIEISLKASHKKYKTLFELLPIGISITDPEGNLIAGNLASEKILKVPNQELTSRTYDSPEWQIVRFDGSPMPSNEYASVRALAENREIDNVRMGLFDDHGNVRWLSVSAAPIHLEGYGVAIAYVDISVLKHTEEALRQSEARLQAFLDNAPTPIAIKDLEGTYLSVNQEFTYWMQTSYEAVIGKKDYDIFSHDSVKRVRDMELQAIFEGIAVSFEETVHLPNGQRTFIITKFPLMDVHDKPYAVAGIYLDISDRKQGEMELAYSRDLQAAIYNGSADAIFLVDPLSLLVFDCNQQAIIMFEADSKQELIGIEGRTLQKREFTDAEIDAITDDVETFGVWSREVEYITKKGRYFWGNLAVTRITVASQEINLVRVTDISDRKYAETVLKESEALFQRITTISPEVIYIVVRHGDGSINFEYVNAAIEELLGMSIEDFMSMPNIHRFIFHPDDFESFERELNHSMQTMDIFRHEWRIITSQKQVKWVKSQARPERRENGDIAWYGFAIDVSERKQTEIALASAESNLRNINQELERLINLDGLTQIANRRCFNDRILLEWQRLHRDHQPLSLLMFDVDYFKLYNDRYGHQMGDECLIKIAQTVDDLMRRPADLVARYGGEEFIIILPNTKAEGAIVVAELVHQAIQKLQIPHQDSTVSDIVTISMGIACDLPKLERSPYVLISQADHALYEAKQQGRNRSVLFVE</sequence>
<comment type="caution">
    <text evidence="6">The sequence shown here is derived from an EMBL/GenBank/DDBJ whole genome shotgun (WGS) entry which is preliminary data.</text>
</comment>
<feature type="domain" description="GGDEF" evidence="5">
    <location>
        <begin position="638"/>
        <end position="775"/>
    </location>
</feature>
<dbReference type="RefSeq" id="WP_169364084.1">
    <property type="nucleotide sequence ID" value="NZ_JAAVJL010000001.1"/>
</dbReference>
<dbReference type="CDD" id="cd01949">
    <property type="entry name" value="GGDEF"/>
    <property type="match status" value="1"/>
</dbReference>
<dbReference type="InterPro" id="IPR035965">
    <property type="entry name" value="PAS-like_dom_sf"/>
</dbReference>
<feature type="transmembrane region" description="Helical" evidence="2">
    <location>
        <begin position="42"/>
        <end position="63"/>
    </location>
</feature>
<reference evidence="6 7" key="1">
    <citation type="submission" date="2020-03" db="EMBL/GenBank/DDBJ databases">
        <title>Draft Genome Sequence of 2-Methylisoborneol Producing Pseudanabaena yagii Strain GIHE-NHR1 Isolated from North Han River in South Korea.</title>
        <authorList>
            <person name="Jeong J."/>
        </authorList>
    </citation>
    <scope>NUCLEOTIDE SEQUENCE [LARGE SCALE GENOMIC DNA]</scope>
    <source>
        <strain evidence="6 7">GIHE-NHR1</strain>
    </source>
</reference>
<organism evidence="6 7">
    <name type="scientific">Pseudanabaena yagii GIHE-NHR1</name>
    <dbReference type="NCBI Taxonomy" id="2722753"/>
    <lineage>
        <taxon>Bacteria</taxon>
        <taxon>Bacillati</taxon>
        <taxon>Cyanobacteriota</taxon>
        <taxon>Cyanophyceae</taxon>
        <taxon>Pseudanabaenales</taxon>
        <taxon>Pseudanabaenaceae</taxon>
        <taxon>Pseudanabaena</taxon>
        <taxon>Pseudanabaena yagii</taxon>
    </lineage>
</organism>
<accession>A0ABX1LT03</accession>
<name>A0ABX1LT03_9CYAN</name>
<dbReference type="InterPro" id="IPR043128">
    <property type="entry name" value="Rev_trsase/Diguanyl_cyclase"/>
</dbReference>
<keyword evidence="1" id="KW-0175">Coiled coil</keyword>
<feature type="domain" description="PAS" evidence="3">
    <location>
        <begin position="462"/>
        <end position="538"/>
    </location>
</feature>
<dbReference type="PROSITE" id="PS50113">
    <property type="entry name" value="PAC"/>
    <property type="match status" value="2"/>
</dbReference>
<protein>
    <submittedName>
        <fullName evidence="6">Diguanylate cyclase</fullName>
    </submittedName>
</protein>
<keyword evidence="2" id="KW-0472">Membrane</keyword>
<proteinExistence type="predicted"/>
<dbReference type="EMBL" id="JAAVJL010000001">
    <property type="protein sequence ID" value="NMF59288.1"/>
    <property type="molecule type" value="Genomic_DNA"/>
</dbReference>
<dbReference type="PROSITE" id="PS50112">
    <property type="entry name" value="PAS"/>
    <property type="match status" value="2"/>
</dbReference>
<dbReference type="SMART" id="SM00091">
    <property type="entry name" value="PAS"/>
    <property type="match status" value="4"/>
</dbReference>
<evidence type="ECO:0000259" key="4">
    <source>
        <dbReference type="PROSITE" id="PS50113"/>
    </source>
</evidence>
<dbReference type="PANTHER" id="PTHR44757">
    <property type="entry name" value="DIGUANYLATE CYCLASE DGCP"/>
    <property type="match status" value="1"/>
</dbReference>
<dbReference type="SUPFAM" id="SSF55073">
    <property type="entry name" value="Nucleotide cyclase"/>
    <property type="match status" value="1"/>
</dbReference>
<evidence type="ECO:0000313" key="7">
    <source>
        <dbReference type="Proteomes" id="UP000738376"/>
    </source>
</evidence>
<dbReference type="Gene3D" id="3.30.450.20">
    <property type="entry name" value="PAS domain"/>
    <property type="match status" value="4"/>
</dbReference>
<evidence type="ECO:0000259" key="5">
    <source>
        <dbReference type="PROSITE" id="PS50887"/>
    </source>
</evidence>
<dbReference type="PROSITE" id="PS50887">
    <property type="entry name" value="GGDEF"/>
    <property type="match status" value="1"/>
</dbReference>
<dbReference type="SMART" id="SM00086">
    <property type="entry name" value="PAC"/>
    <property type="match status" value="2"/>
</dbReference>
<dbReference type="Pfam" id="PF00990">
    <property type="entry name" value="GGDEF"/>
    <property type="match status" value="1"/>
</dbReference>
<dbReference type="Pfam" id="PF08447">
    <property type="entry name" value="PAS_3"/>
    <property type="match status" value="1"/>
</dbReference>
<keyword evidence="2" id="KW-0812">Transmembrane</keyword>
<evidence type="ECO:0000313" key="6">
    <source>
        <dbReference type="EMBL" id="NMF59288.1"/>
    </source>
</evidence>
<dbReference type="InterPro" id="IPR000700">
    <property type="entry name" value="PAS-assoc_C"/>
</dbReference>
<dbReference type="InterPro" id="IPR000160">
    <property type="entry name" value="GGDEF_dom"/>
</dbReference>
<dbReference type="SUPFAM" id="SSF55785">
    <property type="entry name" value="PYP-like sensor domain (PAS domain)"/>
    <property type="match status" value="4"/>
</dbReference>
<dbReference type="Pfam" id="PF13426">
    <property type="entry name" value="PAS_9"/>
    <property type="match status" value="1"/>
</dbReference>
<gene>
    <name evidence="6" type="ORF">HC246_15000</name>
</gene>
<keyword evidence="2" id="KW-1133">Transmembrane helix</keyword>
<dbReference type="InterPro" id="IPR029787">
    <property type="entry name" value="Nucleotide_cyclase"/>
</dbReference>
<feature type="domain" description="PAS" evidence="3">
    <location>
        <begin position="211"/>
        <end position="282"/>
    </location>
</feature>
<dbReference type="InterPro" id="IPR013655">
    <property type="entry name" value="PAS_fold_3"/>
</dbReference>
<dbReference type="NCBIfam" id="TIGR00229">
    <property type="entry name" value="sensory_box"/>
    <property type="match status" value="3"/>
</dbReference>
<evidence type="ECO:0000256" key="2">
    <source>
        <dbReference type="SAM" id="Phobius"/>
    </source>
</evidence>
<dbReference type="InterPro" id="IPR013656">
    <property type="entry name" value="PAS_4"/>
</dbReference>
<dbReference type="Proteomes" id="UP000738376">
    <property type="component" value="Unassembled WGS sequence"/>
</dbReference>
<dbReference type="Gene3D" id="3.30.70.270">
    <property type="match status" value="1"/>
</dbReference>
<dbReference type="InterPro" id="IPR001610">
    <property type="entry name" value="PAC"/>
</dbReference>
<dbReference type="CDD" id="cd00130">
    <property type="entry name" value="PAS"/>
    <property type="match status" value="3"/>
</dbReference>
<dbReference type="Pfam" id="PF13188">
    <property type="entry name" value="PAS_8"/>
    <property type="match status" value="1"/>
</dbReference>
<evidence type="ECO:0000256" key="1">
    <source>
        <dbReference type="SAM" id="Coils"/>
    </source>
</evidence>
<evidence type="ECO:0000259" key="3">
    <source>
        <dbReference type="PROSITE" id="PS50112"/>
    </source>
</evidence>
<feature type="coiled-coil region" evidence="1">
    <location>
        <begin position="583"/>
        <end position="610"/>
    </location>
</feature>
<feature type="transmembrane region" description="Helical" evidence="2">
    <location>
        <begin position="20"/>
        <end position="36"/>
    </location>
</feature>
<dbReference type="InterPro" id="IPR000014">
    <property type="entry name" value="PAS"/>
</dbReference>
<dbReference type="NCBIfam" id="TIGR00254">
    <property type="entry name" value="GGDEF"/>
    <property type="match status" value="1"/>
</dbReference>
<keyword evidence="7" id="KW-1185">Reference proteome</keyword>
<feature type="domain" description="PAC" evidence="4">
    <location>
        <begin position="541"/>
        <end position="592"/>
    </location>
</feature>
<dbReference type="InterPro" id="IPR052155">
    <property type="entry name" value="Biofilm_reg_signaling"/>
</dbReference>
<dbReference type="PANTHER" id="PTHR44757:SF2">
    <property type="entry name" value="BIOFILM ARCHITECTURE MAINTENANCE PROTEIN MBAA"/>
    <property type="match status" value="1"/>
</dbReference>
<dbReference type="Pfam" id="PF08448">
    <property type="entry name" value="PAS_4"/>
    <property type="match status" value="1"/>
</dbReference>
<dbReference type="SMART" id="SM00267">
    <property type="entry name" value="GGDEF"/>
    <property type="match status" value="1"/>
</dbReference>
<feature type="domain" description="PAC" evidence="4">
    <location>
        <begin position="284"/>
        <end position="335"/>
    </location>
</feature>